<feature type="compositionally biased region" description="Basic and acidic residues" evidence="1">
    <location>
        <begin position="225"/>
        <end position="245"/>
    </location>
</feature>
<feature type="compositionally biased region" description="Pro residues" evidence="1">
    <location>
        <begin position="275"/>
        <end position="285"/>
    </location>
</feature>
<proteinExistence type="predicted"/>
<feature type="region of interest" description="Disordered" evidence="1">
    <location>
        <begin position="80"/>
        <end position="111"/>
    </location>
</feature>
<comment type="caution">
    <text evidence="2">The sequence shown here is derived from an EMBL/GenBank/DDBJ whole genome shotgun (WGS) entry which is preliminary data.</text>
</comment>
<sequence length="490" mass="52504">MPSNSYLQDLRRRRVAANARPRGDLSPYGEGLEKGAVYTYVPPKNGPRPGARRKPVGQHSLDTIRARKDAELLKLLEGCKRKQPPALKPAGNAKAGSSTEKEPSKATQSKRQGRPFYCNLLPIYDVPADPGPQKEKASCVRALGSAYPEEDAVGSFQDWESEVLVVWALHCYHRHGRCPARPYQCANFSQGDTNGIIRIPRKPAGDVGVKLEADVQMPGKAGGVVKREEGMKREGSSPLKRETSVTEHPQLPILSVASPASRTMERARSARVHGGPPPSYTPVPPTDSDDSGDEQRVPLFDPDTPDERSPTRVQDGGQGGPSKGAQEKIARVRRIEDIAQDYRSSQPQKVADLWSQTSDPPLSSSSSLTPPSSVSALPPSNPKATAGKGGVPSSRGSHLASSASQGGRTAPSPGRNVARIRSVPSEHDPFYVTARGAILHSQEEALAEVGEGPVQVVIGWEAATEYAIRQAGGGAQSGKGKMRKTDVEEE</sequence>
<evidence type="ECO:0000256" key="1">
    <source>
        <dbReference type="SAM" id="MobiDB-lite"/>
    </source>
</evidence>
<protein>
    <submittedName>
        <fullName evidence="2">Uncharacterized protein</fullName>
    </submittedName>
</protein>
<feature type="compositionally biased region" description="Low complexity" evidence="1">
    <location>
        <begin position="358"/>
        <end position="378"/>
    </location>
</feature>
<feature type="compositionally biased region" description="Low complexity" evidence="1">
    <location>
        <begin position="393"/>
        <end position="404"/>
    </location>
</feature>
<evidence type="ECO:0000313" key="3">
    <source>
        <dbReference type="Proteomes" id="UP001222325"/>
    </source>
</evidence>
<keyword evidence="3" id="KW-1185">Reference proteome</keyword>
<gene>
    <name evidence="2" type="ORF">B0H15DRAFT_950423</name>
</gene>
<dbReference type="Proteomes" id="UP001222325">
    <property type="component" value="Unassembled WGS sequence"/>
</dbReference>
<organism evidence="2 3">
    <name type="scientific">Mycena belliarum</name>
    <dbReference type="NCBI Taxonomy" id="1033014"/>
    <lineage>
        <taxon>Eukaryota</taxon>
        <taxon>Fungi</taxon>
        <taxon>Dikarya</taxon>
        <taxon>Basidiomycota</taxon>
        <taxon>Agaricomycotina</taxon>
        <taxon>Agaricomycetes</taxon>
        <taxon>Agaricomycetidae</taxon>
        <taxon>Agaricales</taxon>
        <taxon>Marasmiineae</taxon>
        <taxon>Mycenaceae</taxon>
        <taxon>Mycena</taxon>
    </lineage>
</organism>
<name>A0AAD6XRA5_9AGAR</name>
<accession>A0AAD6XRA5</accession>
<feature type="compositionally biased region" description="Basic and acidic residues" evidence="1">
    <location>
        <begin position="325"/>
        <end position="337"/>
    </location>
</feature>
<feature type="region of interest" description="Disordered" evidence="1">
    <location>
        <begin position="1"/>
        <end position="64"/>
    </location>
</feature>
<reference evidence="2" key="1">
    <citation type="submission" date="2023-03" db="EMBL/GenBank/DDBJ databases">
        <title>Massive genome expansion in bonnet fungi (Mycena s.s.) driven by repeated elements and novel gene families across ecological guilds.</title>
        <authorList>
            <consortium name="Lawrence Berkeley National Laboratory"/>
            <person name="Harder C.B."/>
            <person name="Miyauchi S."/>
            <person name="Viragh M."/>
            <person name="Kuo A."/>
            <person name="Thoen E."/>
            <person name="Andreopoulos B."/>
            <person name="Lu D."/>
            <person name="Skrede I."/>
            <person name="Drula E."/>
            <person name="Henrissat B."/>
            <person name="Morin E."/>
            <person name="Kohler A."/>
            <person name="Barry K."/>
            <person name="LaButti K."/>
            <person name="Morin E."/>
            <person name="Salamov A."/>
            <person name="Lipzen A."/>
            <person name="Mereny Z."/>
            <person name="Hegedus B."/>
            <person name="Baldrian P."/>
            <person name="Stursova M."/>
            <person name="Weitz H."/>
            <person name="Taylor A."/>
            <person name="Grigoriev I.V."/>
            <person name="Nagy L.G."/>
            <person name="Martin F."/>
            <person name="Kauserud H."/>
        </authorList>
    </citation>
    <scope>NUCLEOTIDE SEQUENCE</scope>
    <source>
        <strain evidence="2">CBHHK173m</strain>
    </source>
</reference>
<dbReference type="EMBL" id="JARJCN010000030">
    <property type="protein sequence ID" value="KAJ7086912.1"/>
    <property type="molecule type" value="Genomic_DNA"/>
</dbReference>
<feature type="region of interest" description="Disordered" evidence="1">
    <location>
        <begin position="218"/>
        <end position="426"/>
    </location>
</feature>
<dbReference type="AlphaFoldDB" id="A0AAD6XRA5"/>
<evidence type="ECO:0000313" key="2">
    <source>
        <dbReference type="EMBL" id="KAJ7086912.1"/>
    </source>
</evidence>
<feature type="region of interest" description="Disordered" evidence="1">
    <location>
        <begin position="471"/>
        <end position="490"/>
    </location>
</feature>